<dbReference type="InterPro" id="IPR000182">
    <property type="entry name" value="GNAT_dom"/>
</dbReference>
<dbReference type="SUPFAM" id="SSF55729">
    <property type="entry name" value="Acyl-CoA N-acyltransferases (Nat)"/>
    <property type="match status" value="1"/>
</dbReference>
<reference evidence="2 3" key="1">
    <citation type="submission" date="2017-10" db="EMBL/GenBank/DDBJ databases">
        <title>Paenichitinophaga pekingensis gen. nov., sp. nov., isolated from activated sludge.</title>
        <authorList>
            <person name="Jin D."/>
            <person name="Kong X."/>
            <person name="Deng Y."/>
            <person name="Bai Z."/>
        </authorList>
    </citation>
    <scope>NUCLEOTIDE SEQUENCE [LARGE SCALE GENOMIC DNA]</scope>
    <source>
        <strain evidence="2 3">13</strain>
    </source>
</reference>
<feature type="domain" description="N-acetyltransferase" evidence="1">
    <location>
        <begin position="6"/>
        <end position="159"/>
    </location>
</feature>
<dbReference type="RefSeq" id="WP_098195270.1">
    <property type="nucleotide sequence ID" value="NZ_CP023777.1"/>
</dbReference>
<keyword evidence="2" id="KW-0808">Transferase</keyword>
<evidence type="ECO:0000259" key="1">
    <source>
        <dbReference type="PROSITE" id="PS51186"/>
    </source>
</evidence>
<dbReference type="Pfam" id="PF13508">
    <property type="entry name" value="Acetyltransf_7"/>
    <property type="match status" value="1"/>
</dbReference>
<dbReference type="KEGG" id="cbae:COR50_17955"/>
<dbReference type="Proteomes" id="UP000220133">
    <property type="component" value="Chromosome"/>
</dbReference>
<dbReference type="OrthoDB" id="9797178at2"/>
<sequence length="173" mass="18580">MNELSFRIRREEPGDIDRIDYVTRAAFAGAAHSSKTEHFILKALRERGELHLSIVMENEGGHIVGHVAVSPVCIPGFEGHSWYGLGPVSVLPGVQGIGIGAALIKAALKELKGQGAEGCVVLGDPGYYARFGFVRDPGLSYPGVPPEYFQVLSFGKRIPVGTVLYSEAFNARG</sequence>
<dbReference type="CDD" id="cd04301">
    <property type="entry name" value="NAT_SF"/>
    <property type="match status" value="1"/>
</dbReference>
<dbReference type="InterPro" id="IPR016181">
    <property type="entry name" value="Acyl_CoA_acyltransferase"/>
</dbReference>
<dbReference type="Gene3D" id="3.40.630.30">
    <property type="match status" value="1"/>
</dbReference>
<dbReference type="PROSITE" id="PS51186">
    <property type="entry name" value="GNAT"/>
    <property type="match status" value="1"/>
</dbReference>
<dbReference type="GO" id="GO:0016747">
    <property type="term" value="F:acyltransferase activity, transferring groups other than amino-acyl groups"/>
    <property type="evidence" value="ECO:0007669"/>
    <property type="project" value="InterPro"/>
</dbReference>
<keyword evidence="3" id="KW-1185">Reference proteome</keyword>
<name>A0A291QXZ3_9BACT</name>
<proteinExistence type="predicted"/>
<gene>
    <name evidence="2" type="ORF">COR50_17955</name>
</gene>
<dbReference type="EMBL" id="CP023777">
    <property type="protein sequence ID" value="ATL48899.1"/>
    <property type="molecule type" value="Genomic_DNA"/>
</dbReference>
<organism evidence="2 3">
    <name type="scientific">Chitinophaga caeni</name>
    <dbReference type="NCBI Taxonomy" id="2029983"/>
    <lineage>
        <taxon>Bacteria</taxon>
        <taxon>Pseudomonadati</taxon>
        <taxon>Bacteroidota</taxon>
        <taxon>Chitinophagia</taxon>
        <taxon>Chitinophagales</taxon>
        <taxon>Chitinophagaceae</taxon>
        <taxon>Chitinophaga</taxon>
    </lineage>
</organism>
<accession>A0A291QXZ3</accession>
<protein>
    <submittedName>
        <fullName evidence="2">GNAT family N-acetyltransferase</fullName>
    </submittedName>
</protein>
<evidence type="ECO:0000313" key="2">
    <source>
        <dbReference type="EMBL" id="ATL48899.1"/>
    </source>
</evidence>
<dbReference type="AlphaFoldDB" id="A0A291QXZ3"/>
<evidence type="ECO:0000313" key="3">
    <source>
        <dbReference type="Proteomes" id="UP000220133"/>
    </source>
</evidence>